<dbReference type="InterPro" id="IPR020942">
    <property type="entry name" value="Cyt_c_III_dom"/>
</dbReference>
<keyword evidence="5" id="KW-0408">Iron</keyword>
<dbReference type="EMBL" id="LWQS01000063">
    <property type="protein sequence ID" value="OAN44640.1"/>
    <property type="molecule type" value="Genomic_DNA"/>
</dbReference>
<dbReference type="GO" id="GO:0046872">
    <property type="term" value="F:metal ion binding"/>
    <property type="evidence" value="ECO:0007669"/>
    <property type="project" value="UniProtKB-KW"/>
</dbReference>
<evidence type="ECO:0000256" key="3">
    <source>
        <dbReference type="ARBA" id="ARBA00022723"/>
    </source>
</evidence>
<sequence>MAQIFPRNANLLARLSIFALVLLVVEGILILGVYFRSNYFRQVNVAIEQPVAFSHQLHYNIVGIDCRYCHVSVDQSYFANIPATETCMTCHSQIKTASPLLEKVRESYATGKPIEWVKVYDLPNFVYFNHSIHVNKGIGCSTCHGQVNNMPVVWQQQALYMGWCLNCHRNPELYVRPREEVYNMDYVPPSNQLEIGRRLVAEYGIMPPDQLTNCYVCHR</sequence>
<gene>
    <name evidence="8" type="ORF">A6A03_16175</name>
</gene>
<keyword evidence="2" id="KW-0349">Heme</keyword>
<proteinExistence type="predicted"/>
<dbReference type="Proteomes" id="UP000078287">
    <property type="component" value="Unassembled WGS sequence"/>
</dbReference>
<dbReference type="OrthoDB" id="9814800at2"/>
<reference evidence="8 9" key="1">
    <citation type="submission" date="2016-04" db="EMBL/GenBank/DDBJ databases">
        <title>Chloroflexus islandicus sp. nov., a thermophilic filamentous anoxygenic phototrophic bacterium from geyser Strokkur (Iceland).</title>
        <authorList>
            <person name="Gaisin V.A."/>
            <person name="Kalashnikov A.M."/>
            <person name="Sukhacheva M.V."/>
            <person name="Grouzdev D.S."/>
            <person name="Ivanov T.M."/>
            <person name="Kuznetsov B."/>
            <person name="Gorlenko V.M."/>
        </authorList>
    </citation>
    <scope>NUCLEOTIDE SEQUENCE [LARGE SCALE GENOMIC DNA]</scope>
    <source>
        <strain evidence="9">isl-2</strain>
    </source>
</reference>
<dbReference type="CDD" id="cd08168">
    <property type="entry name" value="Cytochrom_C3"/>
    <property type="match status" value="1"/>
</dbReference>
<keyword evidence="4" id="KW-0249">Electron transport</keyword>
<protein>
    <submittedName>
        <fullName evidence="8">Cytochrome C</fullName>
    </submittedName>
</protein>
<dbReference type="InterPro" id="IPR036280">
    <property type="entry name" value="Multihaem_cyt_sf"/>
</dbReference>
<evidence type="ECO:0000256" key="1">
    <source>
        <dbReference type="ARBA" id="ARBA00022448"/>
    </source>
</evidence>
<dbReference type="STRING" id="1707952.A6A03_16175"/>
<name>A0A178M7B1_9CHLR</name>
<keyword evidence="9" id="KW-1185">Reference proteome</keyword>
<evidence type="ECO:0000256" key="2">
    <source>
        <dbReference type="ARBA" id="ARBA00022617"/>
    </source>
</evidence>
<evidence type="ECO:0000313" key="8">
    <source>
        <dbReference type="EMBL" id="OAN44640.1"/>
    </source>
</evidence>
<organism evidence="8 9">
    <name type="scientific">Chloroflexus islandicus</name>
    <dbReference type="NCBI Taxonomy" id="1707952"/>
    <lineage>
        <taxon>Bacteria</taxon>
        <taxon>Bacillati</taxon>
        <taxon>Chloroflexota</taxon>
        <taxon>Chloroflexia</taxon>
        <taxon>Chloroflexales</taxon>
        <taxon>Chloroflexineae</taxon>
        <taxon>Chloroflexaceae</taxon>
        <taxon>Chloroflexus</taxon>
    </lineage>
</organism>
<evidence type="ECO:0000256" key="5">
    <source>
        <dbReference type="ARBA" id="ARBA00023004"/>
    </source>
</evidence>
<comment type="caution">
    <text evidence="8">The sequence shown here is derived from an EMBL/GenBank/DDBJ whole genome shotgun (WGS) entry which is preliminary data.</text>
</comment>
<dbReference type="Pfam" id="PF02085">
    <property type="entry name" value="Cytochrom_CIII"/>
    <property type="match status" value="1"/>
</dbReference>
<evidence type="ECO:0000259" key="7">
    <source>
        <dbReference type="Pfam" id="PF02085"/>
    </source>
</evidence>
<dbReference type="PANTHER" id="PTHR39425">
    <property type="entry name" value="LIPOPROTEIN CYTOCHROME C"/>
    <property type="match status" value="1"/>
</dbReference>
<dbReference type="PANTHER" id="PTHR39425:SF1">
    <property type="entry name" value="CYTOCHROME C7-LIKE DOMAIN-CONTAINING PROTEIN"/>
    <property type="match status" value="1"/>
</dbReference>
<keyword evidence="6" id="KW-0812">Transmembrane</keyword>
<feature type="transmembrane region" description="Helical" evidence="6">
    <location>
        <begin position="12"/>
        <end position="35"/>
    </location>
</feature>
<feature type="domain" description="Class III cytochrome C" evidence="7">
    <location>
        <begin position="46"/>
        <end position="95"/>
    </location>
</feature>
<dbReference type="Gene3D" id="3.90.10.10">
    <property type="entry name" value="Cytochrome C3"/>
    <property type="match status" value="2"/>
</dbReference>
<keyword evidence="6" id="KW-1133">Transmembrane helix</keyword>
<dbReference type="GO" id="GO:0020037">
    <property type="term" value="F:heme binding"/>
    <property type="evidence" value="ECO:0007669"/>
    <property type="project" value="InterPro"/>
</dbReference>
<dbReference type="GO" id="GO:0009055">
    <property type="term" value="F:electron transfer activity"/>
    <property type="evidence" value="ECO:0007669"/>
    <property type="project" value="InterPro"/>
</dbReference>
<dbReference type="AlphaFoldDB" id="A0A178M7B1"/>
<keyword evidence="1" id="KW-0813">Transport</keyword>
<evidence type="ECO:0000313" key="9">
    <source>
        <dbReference type="Proteomes" id="UP000078287"/>
    </source>
</evidence>
<evidence type="ECO:0000256" key="6">
    <source>
        <dbReference type="SAM" id="Phobius"/>
    </source>
</evidence>
<dbReference type="SUPFAM" id="SSF48695">
    <property type="entry name" value="Multiheme cytochromes"/>
    <property type="match status" value="1"/>
</dbReference>
<keyword evidence="3" id="KW-0479">Metal-binding</keyword>
<evidence type="ECO:0000256" key="4">
    <source>
        <dbReference type="ARBA" id="ARBA00022982"/>
    </source>
</evidence>
<keyword evidence="6" id="KW-0472">Membrane</keyword>
<dbReference type="RefSeq" id="WP_066788909.1">
    <property type="nucleotide sequence ID" value="NZ_LWQS01000063.1"/>
</dbReference>
<accession>A0A178M7B1</accession>